<dbReference type="GO" id="GO:0043596">
    <property type="term" value="C:nuclear replication fork"/>
    <property type="evidence" value="ECO:0007669"/>
    <property type="project" value="TreeGrafter"/>
</dbReference>
<dbReference type="InterPro" id="IPR057646">
    <property type="entry name" value="WD40_WDHD1_1st"/>
</dbReference>
<evidence type="ECO:0000259" key="8">
    <source>
        <dbReference type="Pfam" id="PF20946"/>
    </source>
</evidence>
<feature type="domain" description="WDHD1/CFT4 helical bundle" evidence="8">
    <location>
        <begin position="693"/>
        <end position="796"/>
    </location>
</feature>
<dbReference type="PANTHER" id="PTHR19932:SF10">
    <property type="entry name" value="WD REPEAT AND HMG-BOX DNA-BINDING PROTEIN 1"/>
    <property type="match status" value="1"/>
</dbReference>
<dbReference type="PROSITE" id="PS00678">
    <property type="entry name" value="WD_REPEATS_1"/>
    <property type="match status" value="1"/>
</dbReference>
<feature type="domain" description="WDHD1 first WD40" evidence="9">
    <location>
        <begin position="9"/>
        <end position="300"/>
    </location>
</feature>
<evidence type="ECO:0000259" key="9">
    <source>
        <dbReference type="Pfam" id="PF24817"/>
    </source>
</evidence>
<feature type="repeat" description="WD" evidence="5">
    <location>
        <begin position="9"/>
        <end position="40"/>
    </location>
</feature>
<evidence type="ECO:0000256" key="1">
    <source>
        <dbReference type="ARBA" id="ARBA00004123"/>
    </source>
</evidence>
<protein>
    <submittedName>
        <fullName evidence="11">WD repeat and HMG-box DNA-binding protein 1</fullName>
    </submittedName>
</protein>
<evidence type="ECO:0000259" key="7">
    <source>
        <dbReference type="Pfam" id="PF12341"/>
    </source>
</evidence>
<evidence type="ECO:0000313" key="11">
    <source>
        <dbReference type="RefSeq" id="XP_034234395.1"/>
    </source>
</evidence>
<dbReference type="InterPro" id="IPR022100">
    <property type="entry name" value="WDHD1/CFT4_beta-prop_2nd"/>
</dbReference>
<dbReference type="Pfam" id="PF12341">
    <property type="entry name" value="Mcl1_mid"/>
    <property type="match status" value="1"/>
</dbReference>
<evidence type="ECO:0000256" key="3">
    <source>
        <dbReference type="ARBA" id="ARBA00022737"/>
    </source>
</evidence>
<dbReference type="OrthoDB" id="427368at2759"/>
<dbReference type="AlphaFoldDB" id="A0A6P8YC61"/>
<evidence type="ECO:0000256" key="2">
    <source>
        <dbReference type="ARBA" id="ARBA00022574"/>
    </source>
</evidence>
<dbReference type="Proteomes" id="UP000515158">
    <property type="component" value="Unplaced"/>
</dbReference>
<dbReference type="CTD" id="36551"/>
<feature type="region of interest" description="Disordered" evidence="6">
    <location>
        <begin position="366"/>
        <end position="390"/>
    </location>
</feature>
<evidence type="ECO:0000256" key="4">
    <source>
        <dbReference type="ARBA" id="ARBA00023242"/>
    </source>
</evidence>
<evidence type="ECO:0000313" key="10">
    <source>
        <dbReference type="Proteomes" id="UP000515158"/>
    </source>
</evidence>
<dbReference type="InterPro" id="IPR019775">
    <property type="entry name" value="WD40_repeat_CS"/>
</dbReference>
<dbReference type="InParanoid" id="A0A6P8YC61"/>
<feature type="compositionally biased region" description="Basic and acidic residues" evidence="6">
    <location>
        <begin position="370"/>
        <end position="383"/>
    </location>
</feature>
<dbReference type="InterPro" id="IPR036322">
    <property type="entry name" value="WD40_repeat_dom_sf"/>
</dbReference>
<dbReference type="SUPFAM" id="SSF50969">
    <property type="entry name" value="YVTN repeat-like/Quinoprotein amine dehydrogenase"/>
    <property type="match status" value="1"/>
</dbReference>
<feature type="region of interest" description="Disordered" evidence="6">
    <location>
        <begin position="892"/>
        <end position="961"/>
    </location>
</feature>
<dbReference type="Pfam" id="PF20946">
    <property type="entry name" value="Ctf4_C"/>
    <property type="match status" value="1"/>
</dbReference>
<dbReference type="PROSITE" id="PS50082">
    <property type="entry name" value="WD_REPEATS_2"/>
    <property type="match status" value="2"/>
</dbReference>
<feature type="repeat" description="WD" evidence="5">
    <location>
        <begin position="133"/>
        <end position="174"/>
    </location>
</feature>
<dbReference type="KEGG" id="tpal:117641303"/>
<dbReference type="InterPro" id="IPR011044">
    <property type="entry name" value="Quino_amine_DH_bsu"/>
</dbReference>
<feature type="compositionally biased region" description="Acidic residues" evidence="6">
    <location>
        <begin position="1037"/>
        <end position="1046"/>
    </location>
</feature>
<dbReference type="InterPro" id="IPR015943">
    <property type="entry name" value="WD40/YVTN_repeat-like_dom_sf"/>
</dbReference>
<feature type="domain" description="WDHD1/CFT4 second beta-propeller" evidence="7">
    <location>
        <begin position="402"/>
        <end position="684"/>
    </location>
</feature>
<gene>
    <name evidence="11" type="primary">LOC117641303</name>
</gene>
<feature type="region of interest" description="Disordered" evidence="6">
    <location>
        <begin position="800"/>
        <end position="824"/>
    </location>
</feature>
<dbReference type="GO" id="GO:0000278">
    <property type="term" value="P:mitotic cell cycle"/>
    <property type="evidence" value="ECO:0007669"/>
    <property type="project" value="TreeGrafter"/>
</dbReference>
<dbReference type="SUPFAM" id="SSF47095">
    <property type="entry name" value="HMG-box"/>
    <property type="match status" value="1"/>
</dbReference>
<evidence type="ECO:0000256" key="6">
    <source>
        <dbReference type="SAM" id="MobiDB-lite"/>
    </source>
</evidence>
<dbReference type="InterPro" id="IPR001680">
    <property type="entry name" value="WD40_rpt"/>
</dbReference>
<dbReference type="FunCoup" id="A0A6P8YC61">
    <property type="interactions" value="988"/>
</dbReference>
<keyword evidence="3" id="KW-0677">Repeat</keyword>
<dbReference type="Pfam" id="PF24817">
    <property type="entry name" value="WD40_WDHD1_1st"/>
    <property type="match status" value="1"/>
</dbReference>
<organism evidence="11">
    <name type="scientific">Thrips palmi</name>
    <name type="common">Melon thrips</name>
    <dbReference type="NCBI Taxonomy" id="161013"/>
    <lineage>
        <taxon>Eukaryota</taxon>
        <taxon>Metazoa</taxon>
        <taxon>Ecdysozoa</taxon>
        <taxon>Arthropoda</taxon>
        <taxon>Hexapoda</taxon>
        <taxon>Insecta</taxon>
        <taxon>Pterygota</taxon>
        <taxon>Neoptera</taxon>
        <taxon>Paraneoptera</taxon>
        <taxon>Thysanoptera</taxon>
        <taxon>Terebrantia</taxon>
        <taxon>Thripoidea</taxon>
        <taxon>Thripidae</taxon>
        <taxon>Thrips</taxon>
    </lineage>
</organism>
<feature type="compositionally biased region" description="Basic and acidic residues" evidence="6">
    <location>
        <begin position="952"/>
        <end position="961"/>
    </location>
</feature>
<keyword evidence="4" id="KW-0539">Nucleus</keyword>
<name>A0A6P8YC61_THRPL</name>
<dbReference type="GO" id="GO:0003682">
    <property type="term" value="F:chromatin binding"/>
    <property type="evidence" value="ECO:0007669"/>
    <property type="project" value="TreeGrafter"/>
</dbReference>
<dbReference type="GO" id="GO:0006281">
    <property type="term" value="P:DNA repair"/>
    <property type="evidence" value="ECO:0007669"/>
    <property type="project" value="TreeGrafter"/>
</dbReference>
<dbReference type="Gene3D" id="2.130.10.10">
    <property type="entry name" value="YVTN repeat-like/Quinoprotein amine dehydrogenase"/>
    <property type="match status" value="3"/>
</dbReference>
<feature type="compositionally biased region" description="Polar residues" evidence="6">
    <location>
        <begin position="932"/>
        <end position="951"/>
    </location>
</feature>
<accession>A0A6P8YC61</accession>
<proteinExistence type="predicted"/>
<dbReference type="InterPro" id="IPR048591">
    <property type="entry name" value="WDHD1/CFT4_hel"/>
</dbReference>
<dbReference type="PROSITE" id="PS50294">
    <property type="entry name" value="WD_REPEATS_REGION"/>
    <property type="match status" value="2"/>
</dbReference>
<dbReference type="GO" id="GO:0003677">
    <property type="term" value="F:DNA binding"/>
    <property type="evidence" value="ECO:0007669"/>
    <property type="project" value="UniProtKB-KW"/>
</dbReference>
<dbReference type="GeneID" id="117641303"/>
<dbReference type="SUPFAM" id="SSF50978">
    <property type="entry name" value="WD40 repeat-like"/>
    <property type="match status" value="1"/>
</dbReference>
<comment type="subcellular location">
    <subcellularLocation>
        <location evidence="1">Nucleus</location>
    </subcellularLocation>
</comment>
<keyword evidence="11" id="KW-0238">DNA-binding</keyword>
<keyword evidence="10" id="KW-1185">Reference proteome</keyword>
<sequence>MAPIQRPIRFAHSEGHTDVAYSDNGKYIITCGHDGEVRVWAGIEDDDNHTLCVAEEKANAVAQQGSRMFVSTDDNLVQAYTFPEYKRDGVITRFTAPVTDIAVSLSGKYLVSGSCDMEIHLSNLKDSGQDVIFSGHTAPLIGVAIDPKDEYLVSSSCDGTVKVWDIERKECVKTWDCVPKGNNFFTTPVLARAAWQPSGKHYLAVPNDKNIEIYERSTWSHITSLTSSSCTEPFSLTAFSPCGNYLAAVALSVICIWDMNNFVELTNFTHERGHKICGLQWNPSGTDEVAYCDILGQLGTIESLLRKAGSTSAKPAQAEPDLGGLTASDFNDLNALKDLDGLGFDDDDDDNENAVSLDKIKNELSMNFDDNDKSSKGPDDDSHSIVSGRSTRLGMKVNAQSVFQPSSTPDTLQHRFMVWNSVGIIRCINNHEENSIDIRFHDTAVHHSIHMNNIMGHTVASLSSKAVVLACPASDDTPSKVVCVVLNAWDGTQEWVTSLPSEESAVAVAVGHSWLAVATDSNNLRIFCLAGTQRQVLAIPGSLVCLTGYKDKLLSIFHRGIGLPEEQNLWYQLMTITPEGVLSCGPTQPLPLSPGATVKWSGFTDECSPCTMDSDDMLRMLPARSHCWMPICNTKDHAKGQSDHFFVVGISEQYQNIRAVLCRGAYYPPTTPLPIVSELPFKLPFCEMETEKSQIEEALWRSQLVLTTMKAIIDTSKDDEDLLLAEKCKNEADKTIKESLIKLFALSSRGGLEMRAIELCHLMPSAQVAELAAKYALKIGRSLLADRVSDIISTKRDREESKLFSSRSRSPDLFASQSQGRMTPADEVNGHYDDHHMDGFEADKENDTERENLLLAAKRKRAALDAEAVEIKPAVLLQSQKRLNPFKKTTIQSNEAKGLDRFSSPYSSPQDLKKKDAVSSSKGLSAVPKVSKPQSKQMTLFGTTLSSNQNSGKKDKSDSKKKPVPFVAWFSKVKSELQEEFPDIDSSELTKIGMKRYKEYKENLKEEESQEDETAEAPLSKKKKIENATSIPSSETESMEIEDEESAALLAAAVEEMESSEDVASKPSEPSPPRKEKSESGISKLKAFTFSGKS</sequence>
<keyword evidence="2 5" id="KW-0853">WD repeat</keyword>
<evidence type="ECO:0000256" key="5">
    <source>
        <dbReference type="PROSITE-ProRule" id="PRU00221"/>
    </source>
</evidence>
<dbReference type="SMART" id="SM00320">
    <property type="entry name" value="WD40"/>
    <property type="match status" value="5"/>
</dbReference>
<dbReference type="PANTHER" id="PTHR19932">
    <property type="entry name" value="WD REPEAT AND HMG-BOX DNA BINDING PROTEIN"/>
    <property type="match status" value="1"/>
</dbReference>
<dbReference type="RefSeq" id="XP_034234395.1">
    <property type="nucleotide sequence ID" value="XM_034378504.1"/>
</dbReference>
<dbReference type="InterPro" id="IPR036910">
    <property type="entry name" value="HMG_box_dom_sf"/>
</dbReference>
<dbReference type="GO" id="GO:0006261">
    <property type="term" value="P:DNA-templated DNA replication"/>
    <property type="evidence" value="ECO:0007669"/>
    <property type="project" value="TreeGrafter"/>
</dbReference>
<feature type="region of interest" description="Disordered" evidence="6">
    <location>
        <begin position="1002"/>
        <end position="1094"/>
    </location>
</feature>
<reference evidence="11" key="1">
    <citation type="submission" date="2025-08" db="UniProtKB">
        <authorList>
            <consortium name="RefSeq"/>
        </authorList>
    </citation>
    <scope>IDENTIFICATION</scope>
    <source>
        <tissue evidence="11">Total insect</tissue>
    </source>
</reference>